<keyword evidence="3" id="KW-0804">Transcription</keyword>
<evidence type="ECO:0000313" key="6">
    <source>
        <dbReference type="EMBL" id="CAG7651726.1"/>
    </source>
</evidence>
<keyword evidence="2 4" id="KW-0238">DNA-binding</keyword>
<dbReference type="InterPro" id="IPR001647">
    <property type="entry name" value="HTH_TetR"/>
</dbReference>
<dbReference type="RefSeq" id="WP_218096036.1">
    <property type="nucleotide sequence ID" value="NZ_CAJVAS010000063.1"/>
</dbReference>
<feature type="DNA-binding region" description="H-T-H motif" evidence="4">
    <location>
        <begin position="38"/>
        <end position="57"/>
    </location>
</feature>
<keyword evidence="7" id="KW-1185">Reference proteome</keyword>
<comment type="caution">
    <text evidence="6">The sequence shown here is derived from an EMBL/GenBank/DDBJ whole genome shotgun (WGS) entry which is preliminary data.</text>
</comment>
<evidence type="ECO:0000313" key="7">
    <source>
        <dbReference type="Proteomes" id="UP000693672"/>
    </source>
</evidence>
<evidence type="ECO:0000259" key="5">
    <source>
        <dbReference type="PROSITE" id="PS50977"/>
    </source>
</evidence>
<dbReference type="AlphaFoldDB" id="A0A916KAI9"/>
<dbReference type="PANTHER" id="PTHR30055">
    <property type="entry name" value="HTH-TYPE TRANSCRIPTIONAL REGULATOR RUTR"/>
    <property type="match status" value="1"/>
</dbReference>
<dbReference type="Proteomes" id="UP000693672">
    <property type="component" value="Unassembled WGS sequence"/>
</dbReference>
<keyword evidence="1" id="KW-0805">Transcription regulation</keyword>
<dbReference type="Pfam" id="PF00440">
    <property type="entry name" value="TetR_N"/>
    <property type="match status" value="1"/>
</dbReference>
<gene>
    <name evidence="6" type="primary">betI_7</name>
    <name evidence="6" type="ORF">PAESOLCIP111_06376</name>
</gene>
<name>A0A916KAI9_9BACL</name>
<evidence type="ECO:0000256" key="2">
    <source>
        <dbReference type="ARBA" id="ARBA00023125"/>
    </source>
</evidence>
<evidence type="ECO:0000256" key="3">
    <source>
        <dbReference type="ARBA" id="ARBA00023163"/>
    </source>
</evidence>
<dbReference type="EMBL" id="CAJVAS010000063">
    <property type="protein sequence ID" value="CAG7651726.1"/>
    <property type="molecule type" value="Genomic_DNA"/>
</dbReference>
<sequence>MITIPRTEEENKRLREAQRISILEAAKDIFARKGWSTTITDIASAASVSPGLIYHYFANKEAIFCELLGQTIQSDLDIFQQLMQSGDTAAQRLEVLISSMLKFRQDQIKRFGITVQAAKETSSSGNELEIMQRIFKNLKSDDSKAKDLQELMMKRMQTIHEIVLQLIVEGQKNGEFAPDPPPKLALIIFQSIQGLTTLALDKPEEYVQHYPYTDVIMRMLYSKCPATQT</sequence>
<feature type="domain" description="HTH tetR-type" evidence="5">
    <location>
        <begin position="16"/>
        <end position="75"/>
    </location>
</feature>
<dbReference type="PANTHER" id="PTHR30055:SF151">
    <property type="entry name" value="TRANSCRIPTIONAL REGULATORY PROTEIN"/>
    <property type="match status" value="1"/>
</dbReference>
<evidence type="ECO:0000256" key="1">
    <source>
        <dbReference type="ARBA" id="ARBA00023015"/>
    </source>
</evidence>
<dbReference type="InterPro" id="IPR050109">
    <property type="entry name" value="HTH-type_TetR-like_transc_reg"/>
</dbReference>
<reference evidence="6" key="1">
    <citation type="submission" date="2021-06" db="EMBL/GenBank/DDBJ databases">
        <authorList>
            <person name="Criscuolo A."/>
        </authorList>
    </citation>
    <scope>NUCLEOTIDE SEQUENCE</scope>
    <source>
        <strain evidence="6">CIP111600</strain>
    </source>
</reference>
<accession>A0A916KAI9</accession>
<dbReference type="GO" id="GO:0000976">
    <property type="term" value="F:transcription cis-regulatory region binding"/>
    <property type="evidence" value="ECO:0007669"/>
    <property type="project" value="TreeGrafter"/>
</dbReference>
<proteinExistence type="predicted"/>
<dbReference type="GO" id="GO:0003700">
    <property type="term" value="F:DNA-binding transcription factor activity"/>
    <property type="evidence" value="ECO:0007669"/>
    <property type="project" value="TreeGrafter"/>
</dbReference>
<protein>
    <submittedName>
        <fullName evidence="6">HTH-type transcriptional regulator BetI</fullName>
    </submittedName>
</protein>
<dbReference type="PROSITE" id="PS50977">
    <property type="entry name" value="HTH_TETR_2"/>
    <property type="match status" value="1"/>
</dbReference>
<organism evidence="6 7">
    <name type="scientific">Paenibacillus solanacearum</name>
    <dbReference type="NCBI Taxonomy" id="2048548"/>
    <lineage>
        <taxon>Bacteria</taxon>
        <taxon>Bacillati</taxon>
        <taxon>Bacillota</taxon>
        <taxon>Bacilli</taxon>
        <taxon>Bacillales</taxon>
        <taxon>Paenibacillaceae</taxon>
        <taxon>Paenibacillus</taxon>
    </lineage>
</organism>
<evidence type="ECO:0000256" key="4">
    <source>
        <dbReference type="PROSITE-ProRule" id="PRU00335"/>
    </source>
</evidence>